<organism evidence="8 9">
    <name type="scientific">Rhynchospora tenuis</name>
    <dbReference type="NCBI Taxonomy" id="198213"/>
    <lineage>
        <taxon>Eukaryota</taxon>
        <taxon>Viridiplantae</taxon>
        <taxon>Streptophyta</taxon>
        <taxon>Embryophyta</taxon>
        <taxon>Tracheophyta</taxon>
        <taxon>Spermatophyta</taxon>
        <taxon>Magnoliopsida</taxon>
        <taxon>Liliopsida</taxon>
        <taxon>Poales</taxon>
        <taxon>Cyperaceae</taxon>
        <taxon>Cyperoideae</taxon>
        <taxon>Rhynchosporeae</taxon>
        <taxon>Rhynchospora</taxon>
    </lineage>
</organism>
<evidence type="ECO:0000256" key="5">
    <source>
        <dbReference type="ARBA" id="ARBA00023136"/>
    </source>
</evidence>
<proteinExistence type="predicted"/>
<dbReference type="InterPro" id="IPR032675">
    <property type="entry name" value="LRR_dom_sf"/>
</dbReference>
<evidence type="ECO:0000256" key="4">
    <source>
        <dbReference type="ARBA" id="ARBA00022737"/>
    </source>
</evidence>
<evidence type="ECO:0000256" key="1">
    <source>
        <dbReference type="ARBA" id="ARBA00004370"/>
    </source>
</evidence>
<dbReference type="Pfam" id="PF08263">
    <property type="entry name" value="LRRNT_2"/>
    <property type="match status" value="1"/>
</dbReference>
<reference evidence="8 9" key="1">
    <citation type="journal article" date="2022" name="Cell">
        <title>Repeat-based holocentromeres influence genome architecture and karyotype evolution.</title>
        <authorList>
            <person name="Hofstatter P.G."/>
            <person name="Thangavel G."/>
            <person name="Lux T."/>
            <person name="Neumann P."/>
            <person name="Vondrak T."/>
            <person name="Novak P."/>
            <person name="Zhang M."/>
            <person name="Costa L."/>
            <person name="Castellani M."/>
            <person name="Scott A."/>
            <person name="Toegelov H."/>
            <person name="Fuchs J."/>
            <person name="Mata-Sucre Y."/>
            <person name="Dias Y."/>
            <person name="Vanzela A.L.L."/>
            <person name="Huettel B."/>
            <person name="Almeida C.C.S."/>
            <person name="Simkova H."/>
            <person name="Souza G."/>
            <person name="Pedrosa-Harand A."/>
            <person name="Macas J."/>
            <person name="Mayer K.F.X."/>
            <person name="Houben A."/>
            <person name="Marques A."/>
        </authorList>
    </citation>
    <scope>NUCLEOTIDE SEQUENCE [LARGE SCALE GENOMIC DNA]</scope>
    <source>
        <strain evidence="8">RhyTen1mFocal</strain>
    </source>
</reference>
<dbReference type="PRINTS" id="PR00019">
    <property type="entry name" value="LEURICHRPT"/>
</dbReference>
<accession>A0AAD5WBU2</accession>
<dbReference type="PANTHER" id="PTHR48065">
    <property type="entry name" value="OS10G0469600 PROTEIN"/>
    <property type="match status" value="1"/>
</dbReference>
<dbReference type="Gene3D" id="3.80.10.10">
    <property type="entry name" value="Ribonuclease Inhibitor"/>
    <property type="match status" value="2"/>
</dbReference>
<evidence type="ECO:0000256" key="2">
    <source>
        <dbReference type="ARBA" id="ARBA00022614"/>
    </source>
</evidence>
<dbReference type="FunFam" id="3.80.10.10:FF:000400">
    <property type="entry name" value="Nuclear pore complex protein NUP107"/>
    <property type="match status" value="1"/>
</dbReference>
<keyword evidence="3 6" id="KW-0732">Signal</keyword>
<keyword evidence="2" id="KW-0433">Leucine-rich repeat</keyword>
<evidence type="ECO:0000313" key="8">
    <source>
        <dbReference type="EMBL" id="KAJ3685696.1"/>
    </source>
</evidence>
<keyword evidence="9" id="KW-1185">Reference proteome</keyword>
<dbReference type="FunFam" id="3.80.10.10:FF:000383">
    <property type="entry name" value="Leucine-rich repeat receptor protein kinase EMS1"/>
    <property type="match status" value="1"/>
</dbReference>
<dbReference type="InterPro" id="IPR013210">
    <property type="entry name" value="LRR_N_plant-typ"/>
</dbReference>
<dbReference type="GO" id="GO:0016020">
    <property type="term" value="C:membrane"/>
    <property type="evidence" value="ECO:0007669"/>
    <property type="project" value="UniProtKB-SubCell"/>
</dbReference>
<feature type="chain" id="PRO_5041922647" description="Leucine-rich repeat-containing N-terminal plant-type domain-containing protein" evidence="6">
    <location>
        <begin position="27"/>
        <end position="284"/>
    </location>
</feature>
<dbReference type="Pfam" id="PF13855">
    <property type="entry name" value="LRR_8"/>
    <property type="match status" value="2"/>
</dbReference>
<feature type="signal peptide" evidence="6">
    <location>
        <begin position="1"/>
        <end position="26"/>
    </location>
</feature>
<keyword evidence="5" id="KW-0472">Membrane</keyword>
<dbReference type="Proteomes" id="UP001210211">
    <property type="component" value="Unassembled WGS sequence"/>
</dbReference>
<dbReference type="PROSITE" id="PS51450">
    <property type="entry name" value="LRR"/>
    <property type="match status" value="1"/>
</dbReference>
<dbReference type="SUPFAM" id="SSF52058">
    <property type="entry name" value="L domain-like"/>
    <property type="match status" value="1"/>
</dbReference>
<dbReference type="PANTHER" id="PTHR48065:SF75">
    <property type="entry name" value="LEUCINE-RICH REPEAT-CONTAINING N-TERMINAL PLANT-TYPE DOMAIN-CONTAINING PROTEIN"/>
    <property type="match status" value="1"/>
</dbReference>
<dbReference type="AlphaFoldDB" id="A0AAD5WBU2"/>
<comment type="subcellular location">
    <subcellularLocation>
        <location evidence="1">Membrane</location>
    </subcellularLocation>
</comment>
<keyword evidence="4" id="KW-0677">Repeat</keyword>
<gene>
    <name evidence="8" type="ORF">LUZ61_014860</name>
</gene>
<evidence type="ECO:0000256" key="6">
    <source>
        <dbReference type="SAM" id="SignalP"/>
    </source>
</evidence>
<evidence type="ECO:0000256" key="3">
    <source>
        <dbReference type="ARBA" id="ARBA00022729"/>
    </source>
</evidence>
<dbReference type="PROSITE" id="PS51257">
    <property type="entry name" value="PROKAR_LIPOPROTEIN"/>
    <property type="match status" value="1"/>
</dbReference>
<sequence length="284" mass="31601">MHHLKLSALFLLQFLCFFSTLISISCTESEVQALLAWKSSLKDPGCLTQKWSYNISNDPCRWEGIQCSEAGSITNLCIRACMTDGTLDKFNFSSFPNLTRLDIAYQNFHGEIPKEIGTLSNLLVLSLIFNNLSGEIPATISNLSKLTHLDLSGNQLTGSIPKGIVNLSNLYYLMLGQNNLTGEIPTSLENLSNLELLEFSYNYLTGIIPRSIEYLTRLTFLGLSTNELNGRIPLEIGNITALQQVVFSYNNFIGVVPPFLTNDLLISRGPLTMSDYQCSAESYR</sequence>
<feature type="domain" description="Leucine-rich repeat-containing N-terminal plant-type" evidence="7">
    <location>
        <begin position="29"/>
        <end position="68"/>
    </location>
</feature>
<name>A0AAD5WBU2_9POAL</name>
<protein>
    <recommendedName>
        <fullName evidence="7">Leucine-rich repeat-containing N-terminal plant-type domain-containing protein</fullName>
    </recommendedName>
</protein>
<dbReference type="EMBL" id="JAMRDG010000002">
    <property type="protein sequence ID" value="KAJ3685696.1"/>
    <property type="molecule type" value="Genomic_DNA"/>
</dbReference>
<comment type="caution">
    <text evidence="8">The sequence shown here is derived from an EMBL/GenBank/DDBJ whole genome shotgun (WGS) entry which is preliminary data.</text>
</comment>
<dbReference type="InterPro" id="IPR001611">
    <property type="entry name" value="Leu-rich_rpt"/>
</dbReference>
<evidence type="ECO:0000313" key="9">
    <source>
        <dbReference type="Proteomes" id="UP001210211"/>
    </source>
</evidence>
<evidence type="ECO:0000259" key="7">
    <source>
        <dbReference type="Pfam" id="PF08263"/>
    </source>
</evidence>